<dbReference type="Pfam" id="PF00107">
    <property type="entry name" value="ADH_zinc_N"/>
    <property type="match status" value="1"/>
</dbReference>
<keyword evidence="4" id="KW-1185">Reference proteome</keyword>
<dbReference type="InterPro" id="IPR013154">
    <property type="entry name" value="ADH-like_N"/>
</dbReference>
<accession>A0A250IMX8</accession>
<proteinExistence type="predicted"/>
<dbReference type="KEGG" id="mbd:MEBOL_006070"/>
<protein>
    <submittedName>
        <fullName evidence="3">Alcohol dehydrogenase</fullName>
    </submittedName>
</protein>
<dbReference type="Pfam" id="PF08240">
    <property type="entry name" value="ADH_N"/>
    <property type="match status" value="1"/>
</dbReference>
<dbReference type="InterPro" id="IPR013149">
    <property type="entry name" value="ADH-like_C"/>
</dbReference>
<dbReference type="Gene3D" id="3.40.50.720">
    <property type="entry name" value="NAD(P)-binding Rossmann-like Domain"/>
    <property type="match status" value="1"/>
</dbReference>
<reference evidence="3 4" key="1">
    <citation type="submission" date="2017-06" db="EMBL/GenBank/DDBJ databases">
        <authorList>
            <person name="Kim H.J."/>
            <person name="Triplett B.A."/>
        </authorList>
    </citation>
    <scope>NUCLEOTIDE SEQUENCE [LARGE SCALE GENOMIC DNA]</scope>
    <source>
        <strain evidence="3 4">DSM 14713</strain>
    </source>
</reference>
<dbReference type="PANTHER" id="PTHR45033">
    <property type="match status" value="1"/>
</dbReference>
<feature type="region of interest" description="Disordered" evidence="1">
    <location>
        <begin position="1"/>
        <end position="32"/>
    </location>
</feature>
<evidence type="ECO:0000259" key="2">
    <source>
        <dbReference type="SMART" id="SM00829"/>
    </source>
</evidence>
<feature type="domain" description="Enoyl reductase (ER)" evidence="2">
    <location>
        <begin position="53"/>
        <end position="376"/>
    </location>
</feature>
<dbReference type="SUPFAM" id="SSF50129">
    <property type="entry name" value="GroES-like"/>
    <property type="match status" value="1"/>
</dbReference>
<dbReference type="InterPro" id="IPR052711">
    <property type="entry name" value="Zinc_ADH-like"/>
</dbReference>
<dbReference type="InterPro" id="IPR011032">
    <property type="entry name" value="GroES-like_sf"/>
</dbReference>
<evidence type="ECO:0000313" key="3">
    <source>
        <dbReference type="EMBL" id="ATB32582.1"/>
    </source>
</evidence>
<dbReference type="CDD" id="cd08276">
    <property type="entry name" value="MDR7"/>
    <property type="match status" value="1"/>
</dbReference>
<dbReference type="InterPro" id="IPR020843">
    <property type="entry name" value="ER"/>
</dbReference>
<evidence type="ECO:0000313" key="4">
    <source>
        <dbReference type="Proteomes" id="UP000217289"/>
    </source>
</evidence>
<dbReference type="GO" id="GO:0016491">
    <property type="term" value="F:oxidoreductase activity"/>
    <property type="evidence" value="ECO:0007669"/>
    <property type="project" value="InterPro"/>
</dbReference>
<dbReference type="SUPFAM" id="SSF51735">
    <property type="entry name" value="NAD(P)-binding Rossmann-fold domains"/>
    <property type="match status" value="1"/>
</dbReference>
<name>A0A250IMX8_9BACT</name>
<organism evidence="3 4">
    <name type="scientific">Melittangium boletus DSM 14713</name>
    <dbReference type="NCBI Taxonomy" id="1294270"/>
    <lineage>
        <taxon>Bacteria</taxon>
        <taxon>Pseudomonadati</taxon>
        <taxon>Myxococcota</taxon>
        <taxon>Myxococcia</taxon>
        <taxon>Myxococcales</taxon>
        <taxon>Cystobacterineae</taxon>
        <taxon>Archangiaceae</taxon>
        <taxon>Melittangium</taxon>
    </lineage>
</organism>
<dbReference type="PANTHER" id="PTHR45033:SF2">
    <property type="entry name" value="ZINC-TYPE ALCOHOL DEHYDROGENASE-LIKE PROTEIN C1773.06C"/>
    <property type="match status" value="1"/>
</dbReference>
<sequence>MFFLSHARRLPENASSPTTEGSAGGVRVRESAPTRDALQPWTMKAYEIRGGFGLDKLVACERPDPEPGPFQVRIRVKATSLNYRDLMMVRGQYNPRQKLPLVPNSDGAGVVDAVGPGVTRVKPGDRVMGLFSQNWLAGELSRGTQTQTLGGPLDGALADTMIVHEDGAVPTPAYLSDEEASTLPCAAVTAWSALVTQGALQAGDTVLLQGTGGVSLFALQIARMMGARILITSSKDDKLARAKELGAHEGINYVSTKDWDKAARALTGGVGVDHVVEVGGAGTLERSLRAVRTGGTVSVIGVLDSAASSVNVLPILMNNLRVQGTFVGHRQSFEALTRAFTQHGIRPVVDRVFPFAEAVAAFEYLQSGAHFGKVVIRVD</sequence>
<dbReference type="Proteomes" id="UP000217289">
    <property type="component" value="Chromosome"/>
</dbReference>
<dbReference type="EMBL" id="CP022163">
    <property type="protein sequence ID" value="ATB32582.1"/>
    <property type="molecule type" value="Genomic_DNA"/>
</dbReference>
<gene>
    <name evidence="3" type="ORF">MEBOL_006070</name>
</gene>
<dbReference type="Gene3D" id="3.90.180.10">
    <property type="entry name" value="Medium-chain alcohol dehydrogenases, catalytic domain"/>
    <property type="match status" value="1"/>
</dbReference>
<evidence type="ECO:0000256" key="1">
    <source>
        <dbReference type="SAM" id="MobiDB-lite"/>
    </source>
</evidence>
<dbReference type="AlphaFoldDB" id="A0A250IMX8"/>
<dbReference type="InterPro" id="IPR036291">
    <property type="entry name" value="NAD(P)-bd_dom_sf"/>
</dbReference>
<dbReference type="SMART" id="SM00829">
    <property type="entry name" value="PKS_ER"/>
    <property type="match status" value="1"/>
</dbReference>